<accession>A0A026WR39</accession>
<evidence type="ECO:0000256" key="3">
    <source>
        <dbReference type="ARBA" id="ARBA00022989"/>
    </source>
</evidence>
<dbReference type="GO" id="GO:0005506">
    <property type="term" value="F:iron ion binding"/>
    <property type="evidence" value="ECO:0007669"/>
    <property type="project" value="InterPro"/>
</dbReference>
<evidence type="ECO:0000313" key="8">
    <source>
        <dbReference type="EMBL" id="EZA58443.1"/>
    </source>
</evidence>
<dbReference type="PANTHER" id="PTHR21624">
    <property type="entry name" value="STEROL DESATURASE-RELATED PROTEIN"/>
    <property type="match status" value="1"/>
</dbReference>
<dbReference type="GO" id="GO:0008610">
    <property type="term" value="P:lipid biosynthetic process"/>
    <property type="evidence" value="ECO:0007669"/>
    <property type="project" value="InterPro"/>
</dbReference>
<keyword evidence="3" id="KW-1133">Transmembrane helix</keyword>
<dbReference type="Proteomes" id="UP000053097">
    <property type="component" value="Unassembled WGS sequence"/>
</dbReference>
<keyword evidence="6" id="KW-0472">Membrane</keyword>
<evidence type="ECO:0000313" key="9">
    <source>
        <dbReference type="Proteomes" id="UP000053097"/>
    </source>
</evidence>
<dbReference type="InterPro" id="IPR006694">
    <property type="entry name" value="Fatty_acid_hydroxylase"/>
</dbReference>
<dbReference type="PANTHER" id="PTHR21624:SF1">
    <property type="entry name" value="ALKYLGLYCEROL MONOOXYGENASE"/>
    <property type="match status" value="1"/>
</dbReference>
<proteinExistence type="predicted"/>
<evidence type="ECO:0000256" key="5">
    <source>
        <dbReference type="ARBA" id="ARBA00023098"/>
    </source>
</evidence>
<dbReference type="Pfam" id="PF04116">
    <property type="entry name" value="FA_hydroxylase"/>
    <property type="match status" value="1"/>
</dbReference>
<dbReference type="GO" id="GO:0050479">
    <property type="term" value="F:glyceryl-ether monooxygenase activity"/>
    <property type="evidence" value="ECO:0007669"/>
    <property type="project" value="TreeGrafter"/>
</dbReference>
<organism evidence="8 9">
    <name type="scientific">Ooceraea biroi</name>
    <name type="common">Clonal raider ant</name>
    <name type="synonym">Cerapachys biroi</name>
    <dbReference type="NCBI Taxonomy" id="2015173"/>
    <lineage>
        <taxon>Eukaryota</taxon>
        <taxon>Metazoa</taxon>
        <taxon>Ecdysozoa</taxon>
        <taxon>Arthropoda</taxon>
        <taxon>Hexapoda</taxon>
        <taxon>Insecta</taxon>
        <taxon>Pterygota</taxon>
        <taxon>Neoptera</taxon>
        <taxon>Endopterygota</taxon>
        <taxon>Hymenoptera</taxon>
        <taxon>Apocrita</taxon>
        <taxon>Aculeata</taxon>
        <taxon>Formicoidea</taxon>
        <taxon>Formicidae</taxon>
        <taxon>Dorylinae</taxon>
        <taxon>Ooceraea</taxon>
    </lineage>
</organism>
<keyword evidence="8" id="KW-0503">Monooxygenase</keyword>
<dbReference type="GO" id="GO:0006643">
    <property type="term" value="P:membrane lipid metabolic process"/>
    <property type="evidence" value="ECO:0007669"/>
    <property type="project" value="TreeGrafter"/>
</dbReference>
<dbReference type="OMA" id="LHRCGHE"/>
<sequence>MNVTVRDPLRAVHDFLRRTGKLWYLVDPRETTFEFLHEVPDYHQQIWMPFFLLLILEQITLGKKRFRVNDQVTSLSHWVLHETVRVFSRGAEYYAYIAIYEKFGRRWDLAWDSPWTWYITFIAVDFCYYWAHRSNHEIHFLWAHHQVHHSSEEFNLAVGLRQSILQHWCNFVFYLLLAFFIPPSHFMVHNQLNLIYQLWIHTTVIRDLGPLELIFNTPKHHRVHHGCNLYCLDKNYGGMLIIWDRMFGTFREEEQSEEIVYGLVVNADSFNAFYLQLFYLKNLIKKSLSMDTWADKLAVFWKGPSWFPGGPRLGLDEFKIKVEPRPAYDPHVPDWQKVYVSLQFLMVFLNHHQLYKTENLNDLSTIFAVANSFAALASVGLLLDKLRAGLHDIDILLHRFVRELLRLLQKRFRDQLSNHFLGVGGLDLRDVLRGVVLPVKLLHVGLRDAYYLSSDPEVLGLIEPAALLVSGLVRGRPSILYLFSGLSCSSSSSSSRARSSIRCASLQAFSRPSKSFSEDSETSSPWPERVTYLLGRLPLLLES</sequence>
<comment type="subcellular location">
    <subcellularLocation>
        <location evidence="1">Endomembrane system</location>
        <topology evidence="1">Multi-pass membrane protein</topology>
    </subcellularLocation>
</comment>
<evidence type="ECO:0000256" key="1">
    <source>
        <dbReference type="ARBA" id="ARBA00004127"/>
    </source>
</evidence>
<keyword evidence="9" id="KW-1185">Reference proteome</keyword>
<feature type="domain" description="Fatty acid hydroxylase" evidence="7">
    <location>
        <begin position="118"/>
        <end position="249"/>
    </location>
</feature>
<evidence type="ECO:0000256" key="6">
    <source>
        <dbReference type="ARBA" id="ARBA00023136"/>
    </source>
</evidence>
<evidence type="ECO:0000256" key="2">
    <source>
        <dbReference type="ARBA" id="ARBA00022692"/>
    </source>
</evidence>
<keyword evidence="2" id="KW-0812">Transmembrane</keyword>
<name>A0A026WR39_OOCBI</name>
<dbReference type="AlphaFoldDB" id="A0A026WR39"/>
<keyword evidence="4" id="KW-0560">Oxidoreductase</keyword>
<keyword evidence="5" id="KW-0443">Lipid metabolism</keyword>
<dbReference type="GO" id="GO:0005783">
    <property type="term" value="C:endoplasmic reticulum"/>
    <property type="evidence" value="ECO:0007669"/>
    <property type="project" value="TreeGrafter"/>
</dbReference>
<dbReference type="OrthoDB" id="6354873at2759"/>
<dbReference type="GO" id="GO:0016020">
    <property type="term" value="C:membrane"/>
    <property type="evidence" value="ECO:0007669"/>
    <property type="project" value="GOC"/>
</dbReference>
<dbReference type="EMBL" id="KK107126">
    <property type="protein sequence ID" value="EZA58443.1"/>
    <property type="molecule type" value="Genomic_DNA"/>
</dbReference>
<dbReference type="InterPro" id="IPR051689">
    <property type="entry name" value="Sterol_desaturase/TMEM195"/>
</dbReference>
<evidence type="ECO:0000259" key="7">
    <source>
        <dbReference type="Pfam" id="PF04116"/>
    </source>
</evidence>
<gene>
    <name evidence="8" type="ORF">X777_01066</name>
</gene>
<evidence type="ECO:0000256" key="4">
    <source>
        <dbReference type="ARBA" id="ARBA00023002"/>
    </source>
</evidence>
<reference evidence="8 9" key="1">
    <citation type="journal article" date="2014" name="Curr. Biol.">
        <title>The genome of the clonal raider ant Cerapachys biroi.</title>
        <authorList>
            <person name="Oxley P.R."/>
            <person name="Ji L."/>
            <person name="Fetter-Pruneda I."/>
            <person name="McKenzie S.K."/>
            <person name="Li C."/>
            <person name="Hu H."/>
            <person name="Zhang G."/>
            <person name="Kronauer D.J."/>
        </authorList>
    </citation>
    <scope>NUCLEOTIDE SEQUENCE [LARGE SCALE GENOMIC DNA]</scope>
</reference>
<protein>
    <submittedName>
        <fullName evidence="8">Alkylglycerol monooxygenase</fullName>
    </submittedName>
</protein>